<evidence type="ECO:0000313" key="6">
    <source>
        <dbReference type="EMBL" id="SFM29716.1"/>
    </source>
</evidence>
<dbReference type="InterPro" id="IPR005255">
    <property type="entry name" value="PdxA_fam"/>
</dbReference>
<dbReference type="PANTHER" id="PTHR30004:SF6">
    <property type="entry name" value="D-THREONATE 4-PHOSPHATE DEHYDROGENASE"/>
    <property type="match status" value="1"/>
</dbReference>
<reference evidence="7" key="1">
    <citation type="submission" date="2016-10" db="EMBL/GenBank/DDBJ databases">
        <authorList>
            <person name="Varghese N."/>
            <person name="Submissions S."/>
        </authorList>
    </citation>
    <scope>NUCLEOTIDE SEQUENCE [LARGE SCALE GENOMIC DNA]</scope>
    <source>
        <strain evidence="7">DSM 13327</strain>
    </source>
</reference>
<dbReference type="RefSeq" id="WP_090943705.1">
    <property type="nucleotide sequence ID" value="NZ_FOTS01000069.1"/>
</dbReference>
<comment type="cofactor">
    <cofactor evidence="1">
        <name>a divalent metal cation</name>
        <dbReference type="ChEBI" id="CHEBI:60240"/>
    </cofactor>
</comment>
<dbReference type="GO" id="GO:0051287">
    <property type="term" value="F:NAD binding"/>
    <property type="evidence" value="ECO:0007669"/>
    <property type="project" value="InterPro"/>
</dbReference>
<dbReference type="STRING" id="1123291.SAMN04490355_106910"/>
<keyword evidence="5" id="KW-0520">NAD</keyword>
<dbReference type="Pfam" id="PF04166">
    <property type="entry name" value="PdxA"/>
    <property type="match status" value="1"/>
</dbReference>
<evidence type="ECO:0000256" key="3">
    <source>
        <dbReference type="ARBA" id="ARBA00022723"/>
    </source>
</evidence>
<comment type="similarity">
    <text evidence="2">Belongs to the PdxA family. PdxA2 subfamily.</text>
</comment>
<dbReference type="GO" id="GO:0046872">
    <property type="term" value="F:metal ion binding"/>
    <property type="evidence" value="ECO:0007669"/>
    <property type="project" value="UniProtKB-KW"/>
</dbReference>
<dbReference type="AlphaFoldDB" id="A0A1I4PQ45"/>
<name>A0A1I4PQ45_9FIRM</name>
<evidence type="ECO:0000256" key="5">
    <source>
        <dbReference type="ARBA" id="ARBA00023027"/>
    </source>
</evidence>
<gene>
    <name evidence="6" type="ORF">SAMN04490355_106910</name>
</gene>
<dbReference type="Gene3D" id="3.40.718.10">
    <property type="entry name" value="Isopropylmalate Dehydrogenase"/>
    <property type="match status" value="1"/>
</dbReference>
<organism evidence="6 7">
    <name type="scientific">Pelosinus propionicus DSM 13327</name>
    <dbReference type="NCBI Taxonomy" id="1123291"/>
    <lineage>
        <taxon>Bacteria</taxon>
        <taxon>Bacillati</taxon>
        <taxon>Bacillota</taxon>
        <taxon>Negativicutes</taxon>
        <taxon>Selenomonadales</taxon>
        <taxon>Sporomusaceae</taxon>
        <taxon>Pelosinus</taxon>
    </lineage>
</organism>
<dbReference type="SUPFAM" id="SSF53659">
    <property type="entry name" value="Isocitrate/Isopropylmalate dehydrogenase-like"/>
    <property type="match status" value="1"/>
</dbReference>
<proteinExistence type="inferred from homology"/>
<dbReference type="NCBIfam" id="TIGR00557">
    <property type="entry name" value="pdxA"/>
    <property type="match status" value="1"/>
</dbReference>
<protein>
    <submittedName>
        <fullName evidence="6">4-hydroxythreonine-4-phosphate dehydrogenase</fullName>
    </submittedName>
</protein>
<evidence type="ECO:0000256" key="2">
    <source>
        <dbReference type="ARBA" id="ARBA00009464"/>
    </source>
</evidence>
<dbReference type="Proteomes" id="UP000199520">
    <property type="component" value="Unassembled WGS sequence"/>
</dbReference>
<evidence type="ECO:0000256" key="4">
    <source>
        <dbReference type="ARBA" id="ARBA00023002"/>
    </source>
</evidence>
<evidence type="ECO:0000313" key="7">
    <source>
        <dbReference type="Proteomes" id="UP000199520"/>
    </source>
</evidence>
<dbReference type="GO" id="GO:0016491">
    <property type="term" value="F:oxidoreductase activity"/>
    <property type="evidence" value="ECO:0007669"/>
    <property type="project" value="UniProtKB-KW"/>
</dbReference>
<dbReference type="OrthoDB" id="9801783at2"/>
<keyword evidence="7" id="KW-1185">Reference proteome</keyword>
<sequence length="335" mass="35646">MKPILGITMGDAAGIGPEIIVKALASKEIYDIARPVVFGDKKIIERAIAIVGADVIGKSVQDIAAAGNTYGIIDIVDLDNVPADLAFSQVDGQAGKAAYEYIEKAVGYALKEEIHAIVTAPLNKEALNLGGCRYPGHTEILGALSGQKDYSMMLVGGALKVIHVTTHVPLRKACDLVKKDRVLRVIRLADDTLKMMGIEKPRIAVAGLNPHSGEHGLFGTEDELEIAPAVDAAKEMGMDVTGPVPPDTVFYQAAIRERFDIVVVMYHDQGHIPIKVLGFETGVNVTVGLPFIRTSVDHGTAFDIAGKGIADGKSMTESLLLGAQMAKVKFANLLK</sequence>
<dbReference type="PANTHER" id="PTHR30004">
    <property type="entry name" value="4-HYDROXYTHREONINE-4-PHOSPHATE DEHYDROGENASE"/>
    <property type="match status" value="1"/>
</dbReference>
<dbReference type="EMBL" id="FOTS01000069">
    <property type="protein sequence ID" value="SFM29716.1"/>
    <property type="molecule type" value="Genomic_DNA"/>
</dbReference>
<evidence type="ECO:0000256" key="1">
    <source>
        <dbReference type="ARBA" id="ARBA00001968"/>
    </source>
</evidence>
<accession>A0A1I4PQ45</accession>
<keyword evidence="3" id="KW-0479">Metal-binding</keyword>
<keyword evidence="4" id="KW-0560">Oxidoreductase</keyword>